<proteinExistence type="predicted"/>
<dbReference type="CDD" id="cd01127">
    <property type="entry name" value="TrwB_TraG_TraD_VirD4"/>
    <property type="match status" value="1"/>
</dbReference>
<keyword evidence="4" id="KW-1185">Reference proteome</keyword>
<accession>A0A429YW23</accession>
<dbReference type="RefSeq" id="WP_126700733.1">
    <property type="nucleotide sequence ID" value="NZ_RWKW01000053.1"/>
</dbReference>
<dbReference type="InterPro" id="IPR027417">
    <property type="entry name" value="P-loop_NTPase"/>
</dbReference>
<protein>
    <submittedName>
        <fullName evidence="3">DUF87 domain-containing protein</fullName>
    </submittedName>
</protein>
<evidence type="ECO:0000259" key="2">
    <source>
        <dbReference type="Pfam" id="PF01935"/>
    </source>
</evidence>
<dbReference type="InterPro" id="IPR051162">
    <property type="entry name" value="T4SS_component"/>
</dbReference>
<dbReference type="Gene3D" id="3.40.50.300">
    <property type="entry name" value="P-loop containing nucleotide triphosphate hydrolases"/>
    <property type="match status" value="2"/>
</dbReference>
<evidence type="ECO:0000313" key="3">
    <source>
        <dbReference type="EMBL" id="RST85592.1"/>
    </source>
</evidence>
<organism evidence="3 4">
    <name type="scientific">Aquibium carbonis</name>
    <dbReference type="NCBI Taxonomy" id="2495581"/>
    <lineage>
        <taxon>Bacteria</taxon>
        <taxon>Pseudomonadati</taxon>
        <taxon>Pseudomonadota</taxon>
        <taxon>Alphaproteobacteria</taxon>
        <taxon>Hyphomicrobiales</taxon>
        <taxon>Phyllobacteriaceae</taxon>
        <taxon>Aquibium</taxon>
    </lineage>
</organism>
<dbReference type="Proteomes" id="UP000278398">
    <property type="component" value="Unassembled WGS sequence"/>
</dbReference>
<name>A0A429YW23_9HYPH</name>
<reference evidence="3 4" key="1">
    <citation type="submission" date="2018-12" db="EMBL/GenBank/DDBJ databases">
        <title>Mesorhizobium carbonis sp. nov., isolated from coal mine water.</title>
        <authorList>
            <person name="Xin W."/>
            <person name="Xu Z."/>
            <person name="Xiang F."/>
            <person name="Zhang J."/>
            <person name="Xi L."/>
            <person name="Liu J."/>
        </authorList>
    </citation>
    <scope>NUCLEOTIDE SEQUENCE [LARGE SCALE GENOMIC DNA]</scope>
    <source>
        <strain evidence="3 4">B2.3</strain>
    </source>
</reference>
<gene>
    <name evidence="3" type="ORF">EJC49_14915</name>
</gene>
<dbReference type="PANTHER" id="PTHR30121">
    <property type="entry name" value="UNCHARACTERIZED PROTEIN YJGR-RELATED"/>
    <property type="match status" value="1"/>
</dbReference>
<feature type="domain" description="Helicase HerA central" evidence="2">
    <location>
        <begin position="199"/>
        <end position="249"/>
    </location>
</feature>
<dbReference type="Pfam" id="PF01935">
    <property type="entry name" value="DUF87"/>
    <property type="match status" value="1"/>
</dbReference>
<dbReference type="OrthoDB" id="9806951at2"/>
<dbReference type="EMBL" id="RWKW01000053">
    <property type="protein sequence ID" value="RST85592.1"/>
    <property type="molecule type" value="Genomic_DNA"/>
</dbReference>
<feature type="region of interest" description="Disordered" evidence="1">
    <location>
        <begin position="605"/>
        <end position="634"/>
    </location>
</feature>
<comment type="caution">
    <text evidence="3">The sequence shown here is derived from an EMBL/GenBank/DDBJ whole genome shotgun (WGS) entry which is preliminary data.</text>
</comment>
<dbReference type="PANTHER" id="PTHR30121:SF11">
    <property type="entry name" value="AAA+ ATPASE DOMAIN-CONTAINING PROTEIN"/>
    <property type="match status" value="1"/>
</dbReference>
<dbReference type="InterPro" id="IPR002789">
    <property type="entry name" value="HerA_central"/>
</dbReference>
<sequence length="634" mass="68471">MVPESWLSRPKKAGTVAAEKRLCDLLALPHPEALPDDEPAFYIGTMVPASSVDLVEKFTAAWLEEKRALIKRQVAAGDWNDLTPDDLPVKPWGNMAGGGTAALLEFAYLFLTYRLYLHNVAKGVKPTETLKSRSLGRVGHGEVQASETPLWRPLDMRFLMLKGRFDAPTPAEWTPDLAGYLHYLRAVAPGVADFLARPLPVMLPASSMLRHSYVTGAIGSGKTEMLKLLIHGLAGAGNSAVVVLDPHGDMAEQIARWPEFASGGAWHGRLVYVDPFLDPGFSPCLNPFDLAGRKATVADSQQFVEALSEMLGTGGGSSFTVPMRNILLHTVPVLMGEPGRSPADLVRFLNQGENIDLVEDARRKLPPDEASFFSGEFQAGQYQQTRLAITTKLRVMLQAGRSLFVGPSTVNLEPLIDARKVVVFNLAKGRLGTETSAGLGRFILANLLSLALRRAADKRTARTPAHVIVDECQNYLGPSVEQILTDARKFGVALTLCQQQVGQAMGTDLAKSVLGNPQLKVAGTNEAGSYRALAGALGVRLDMFMRLRDRQFVVARGGRNKPAPFVLDAAGHLADESRAMTAAEWEAVKAEQLAAYYLPLGGRPAPLGGADGPDDPAQAPVGVPKPKYDLKRHD</sequence>
<evidence type="ECO:0000313" key="4">
    <source>
        <dbReference type="Proteomes" id="UP000278398"/>
    </source>
</evidence>
<evidence type="ECO:0000256" key="1">
    <source>
        <dbReference type="SAM" id="MobiDB-lite"/>
    </source>
</evidence>
<dbReference type="SUPFAM" id="SSF52540">
    <property type="entry name" value="P-loop containing nucleoside triphosphate hydrolases"/>
    <property type="match status" value="1"/>
</dbReference>
<dbReference type="AlphaFoldDB" id="A0A429YW23"/>